<dbReference type="Proteomes" id="UP000245207">
    <property type="component" value="Unassembled WGS sequence"/>
</dbReference>
<evidence type="ECO:0000256" key="1">
    <source>
        <dbReference type="ARBA" id="ARBA00005234"/>
    </source>
</evidence>
<feature type="compositionally biased region" description="Basic residues" evidence="4">
    <location>
        <begin position="8"/>
        <end position="19"/>
    </location>
</feature>
<keyword evidence="7" id="KW-1185">Reference proteome</keyword>
<dbReference type="InterPro" id="IPR038765">
    <property type="entry name" value="Papain-like_cys_pep_sf"/>
</dbReference>
<organism evidence="6 7">
    <name type="scientific">Artemisia annua</name>
    <name type="common">Sweet wormwood</name>
    <dbReference type="NCBI Taxonomy" id="35608"/>
    <lineage>
        <taxon>Eukaryota</taxon>
        <taxon>Viridiplantae</taxon>
        <taxon>Streptophyta</taxon>
        <taxon>Embryophyta</taxon>
        <taxon>Tracheophyta</taxon>
        <taxon>Spermatophyta</taxon>
        <taxon>Magnoliopsida</taxon>
        <taxon>eudicotyledons</taxon>
        <taxon>Gunneridae</taxon>
        <taxon>Pentapetalae</taxon>
        <taxon>asterids</taxon>
        <taxon>campanulids</taxon>
        <taxon>Asterales</taxon>
        <taxon>Asteraceae</taxon>
        <taxon>Asteroideae</taxon>
        <taxon>Anthemideae</taxon>
        <taxon>Artemisiinae</taxon>
        <taxon>Artemisia</taxon>
    </lineage>
</organism>
<feature type="region of interest" description="Disordered" evidence="4">
    <location>
        <begin position="119"/>
        <end position="169"/>
    </location>
</feature>
<evidence type="ECO:0000259" key="5">
    <source>
        <dbReference type="PROSITE" id="PS50600"/>
    </source>
</evidence>
<feature type="compositionally biased region" description="Basic and acidic residues" evidence="4">
    <location>
        <begin position="135"/>
        <end position="159"/>
    </location>
</feature>
<feature type="region of interest" description="Disordered" evidence="4">
    <location>
        <begin position="1"/>
        <end position="25"/>
    </location>
</feature>
<evidence type="ECO:0000256" key="3">
    <source>
        <dbReference type="ARBA" id="ARBA00022801"/>
    </source>
</evidence>
<feature type="region of interest" description="Disordered" evidence="4">
    <location>
        <begin position="451"/>
        <end position="477"/>
    </location>
</feature>
<evidence type="ECO:0000313" key="6">
    <source>
        <dbReference type="EMBL" id="PWA45563.1"/>
    </source>
</evidence>
<evidence type="ECO:0000256" key="2">
    <source>
        <dbReference type="ARBA" id="ARBA00022670"/>
    </source>
</evidence>
<dbReference type="Pfam" id="PF02902">
    <property type="entry name" value="Peptidase_C48"/>
    <property type="match status" value="1"/>
</dbReference>
<feature type="compositionally biased region" description="Basic and acidic residues" evidence="4">
    <location>
        <begin position="79"/>
        <end position="94"/>
    </location>
</feature>
<comment type="caution">
    <text evidence="6">The sequence shown here is derived from an EMBL/GenBank/DDBJ whole genome shotgun (WGS) entry which is preliminary data.</text>
</comment>
<dbReference type="InterPro" id="IPR003653">
    <property type="entry name" value="Peptidase_C48_C"/>
</dbReference>
<dbReference type="SUPFAM" id="SSF54001">
    <property type="entry name" value="Cysteine proteinases"/>
    <property type="match status" value="1"/>
</dbReference>
<keyword evidence="3" id="KW-0378">Hydrolase</keyword>
<dbReference type="PANTHER" id="PTHR34835:SF90">
    <property type="entry name" value="AMINOTRANSFERASE-LIKE PLANT MOBILE DOMAIN-CONTAINING PROTEIN"/>
    <property type="match status" value="1"/>
</dbReference>
<feature type="compositionally biased region" description="Acidic residues" evidence="4">
    <location>
        <begin position="160"/>
        <end position="169"/>
    </location>
</feature>
<dbReference type="AlphaFoldDB" id="A0A2U1L989"/>
<feature type="compositionally biased region" description="Acidic residues" evidence="4">
    <location>
        <begin position="452"/>
        <end position="477"/>
    </location>
</feature>
<protein>
    <submittedName>
        <fullName evidence="6">Peptidase C48, SUMO/Sentrin/Ubl1</fullName>
    </submittedName>
</protein>
<name>A0A2U1L989_ARTAN</name>
<accession>A0A2U1L989</accession>
<feature type="region of interest" description="Disordered" evidence="4">
    <location>
        <begin position="73"/>
        <end position="94"/>
    </location>
</feature>
<dbReference type="PROSITE" id="PS50600">
    <property type="entry name" value="ULP_PROTEASE"/>
    <property type="match status" value="1"/>
</dbReference>
<keyword evidence="2" id="KW-0645">Protease</keyword>
<feature type="domain" description="Ubiquitin-like protease family profile" evidence="5">
    <location>
        <begin position="771"/>
        <end position="973"/>
    </location>
</feature>
<dbReference type="EMBL" id="PKPP01010698">
    <property type="protein sequence ID" value="PWA45563.1"/>
    <property type="molecule type" value="Genomic_DNA"/>
</dbReference>
<dbReference type="GO" id="GO:0008234">
    <property type="term" value="F:cysteine-type peptidase activity"/>
    <property type="evidence" value="ECO:0007669"/>
    <property type="project" value="InterPro"/>
</dbReference>
<dbReference type="Gene3D" id="3.40.395.10">
    <property type="entry name" value="Adenoviral Proteinase, Chain A"/>
    <property type="match status" value="1"/>
</dbReference>
<evidence type="ECO:0000313" key="7">
    <source>
        <dbReference type="Proteomes" id="UP000245207"/>
    </source>
</evidence>
<reference evidence="6 7" key="1">
    <citation type="journal article" date="2018" name="Mol. Plant">
        <title>The genome of Artemisia annua provides insight into the evolution of Asteraceae family and artemisinin biosynthesis.</title>
        <authorList>
            <person name="Shen Q."/>
            <person name="Zhang L."/>
            <person name="Liao Z."/>
            <person name="Wang S."/>
            <person name="Yan T."/>
            <person name="Shi P."/>
            <person name="Liu M."/>
            <person name="Fu X."/>
            <person name="Pan Q."/>
            <person name="Wang Y."/>
            <person name="Lv Z."/>
            <person name="Lu X."/>
            <person name="Zhang F."/>
            <person name="Jiang W."/>
            <person name="Ma Y."/>
            <person name="Chen M."/>
            <person name="Hao X."/>
            <person name="Li L."/>
            <person name="Tang Y."/>
            <person name="Lv G."/>
            <person name="Zhou Y."/>
            <person name="Sun X."/>
            <person name="Brodelius P.E."/>
            <person name="Rose J.K.C."/>
            <person name="Tang K."/>
        </authorList>
    </citation>
    <scope>NUCLEOTIDE SEQUENCE [LARGE SCALE GENOMIC DNA]</scope>
    <source>
        <strain evidence="7">cv. Huhao1</strain>
        <tissue evidence="6">Leaf</tissue>
    </source>
</reference>
<dbReference type="GO" id="GO:0006508">
    <property type="term" value="P:proteolysis"/>
    <property type="evidence" value="ECO:0007669"/>
    <property type="project" value="UniProtKB-KW"/>
</dbReference>
<dbReference type="OrthoDB" id="1733226at2759"/>
<sequence length="1054" mass="120541">MEMLNARRSGRLSNRRRRNHDNDEEEVIDLTTLEWDHAREEFVNGGQDTTGEEINVDIAPDKAAETNDTLEDGVGIEVDNSKKNGGNDKLDSNKMEDAKAKCKLLKGRLAALVEKVKKNQADKGKSAVVKRKKAEKIGKGKMKNVDVEDENVRDKHTESVDGESTDDDFVSSKKLKTNTVAVKNKKKPRSATNTKGKCNAETENGIEKEMAGMDKVDQVKRVQARNPPKKLYQVITELSSRQKESVREIGFSELLEFKINNVPTRLSYWLLDNFDEEACCLIVNGRRIEITRDLVRNVLGVPFGDVHVDARDEADFRNALTRAWKAQFGSNVKRHYTRRLAELILSTRQGGWLFKINFLVLLFSTIGEANKCNTVNLKFLPCIKSEADILQMDWCTYIIECLIKTKIQWNRNSHFNGPLVLLLVVYANSYTPIKFLTSEVFNKLEKEMFPNDGDDEPVVAEESEDESLEEENDWEDDEFGEYERDRVPTDVQGKKRYVSFLLKKAAELVELADEVLDDGLAEYPDDADFIDLKELRDDMFIVRTFTQKLNDINEPDDETYDNCHTPCNGGKQQEDDIAVGEEFPFTQMAAELSDRVCAEFHRNNDPIPTRLDFDDDGEFDLNITQRPATQGKVVGCSNDDKVVEDGQRTEDIDGMLDGIIHKYVSQEPPAVPEFKTPDKPKQEIPNACNTPHGLSRFGRESLKNQNKAIIPTFSQPQPLNVLMGKQFQFGRGKRPSINPEILRSPYVIREVSLVARIMPHEERAADCLFSARLTETDIVFRTKHDVDGQRCVLETLYPGIEVASGAIDMFTHVLNEAERARNKYTMTRLFCHTAMLTSEMEEWEYINASDKFNENMDMVLSRSQYSTLDGVQLVFFPIINVEARHFYLICMNLKNNEVEYLDNIDSTENDVINRYGSVPLLLVSLFEDYLLHKNNPNYYQMVAGPNTILPMGCRTTNNFIDCGVFVMRHMETYKGEGSDGDLCCLSKEGKEQLKELRNLRYKYVAKILLADCNIAKKQFEMEAEAFRKLPMEERKRLKRNAFSAIKPRVIEMMK</sequence>
<evidence type="ECO:0000256" key="4">
    <source>
        <dbReference type="SAM" id="MobiDB-lite"/>
    </source>
</evidence>
<dbReference type="PANTHER" id="PTHR34835">
    <property type="entry name" value="OS07G0283600 PROTEIN-RELATED"/>
    <property type="match status" value="1"/>
</dbReference>
<comment type="similarity">
    <text evidence="1">Belongs to the peptidase C48 family.</text>
</comment>
<proteinExistence type="inferred from homology"/>
<gene>
    <name evidence="6" type="ORF">CTI12_AA516570</name>
</gene>